<accession>A0AAX3YTJ2</accession>
<evidence type="ECO:0000313" key="7">
    <source>
        <dbReference type="EMBL" id="MCZ4588757.1"/>
    </source>
</evidence>
<dbReference type="Pfam" id="PF00107">
    <property type="entry name" value="ADH_zinc_N"/>
    <property type="match status" value="1"/>
</dbReference>
<comment type="similarity">
    <text evidence="5">Belongs to the zinc-containing alcohol dehydrogenase family.</text>
</comment>
<dbReference type="InterPro" id="IPR013149">
    <property type="entry name" value="ADH-like_C"/>
</dbReference>
<dbReference type="EMBL" id="JAPWIS010000025">
    <property type="protein sequence ID" value="MCZ4588757.1"/>
    <property type="molecule type" value="Genomic_DNA"/>
</dbReference>
<dbReference type="Pfam" id="PF08240">
    <property type="entry name" value="ADH_N"/>
    <property type="match status" value="1"/>
</dbReference>
<keyword evidence="10" id="KW-1185">Reference proteome</keyword>
<dbReference type="SUPFAM" id="SSF50129">
    <property type="entry name" value="GroES-like"/>
    <property type="match status" value="1"/>
</dbReference>
<evidence type="ECO:0000259" key="6">
    <source>
        <dbReference type="SMART" id="SM00829"/>
    </source>
</evidence>
<dbReference type="Proteomes" id="UP001231166">
    <property type="component" value="Plasmid pRho-VOC14-L"/>
</dbReference>
<dbReference type="InterPro" id="IPR020843">
    <property type="entry name" value="ER"/>
</dbReference>
<evidence type="ECO:0000256" key="5">
    <source>
        <dbReference type="RuleBase" id="RU361277"/>
    </source>
</evidence>
<keyword evidence="3 5" id="KW-0862">Zinc</keyword>
<evidence type="ECO:0000256" key="1">
    <source>
        <dbReference type="ARBA" id="ARBA00001947"/>
    </source>
</evidence>
<organism evidence="9 11">
    <name type="scientific">Rhodococcus opacus</name>
    <name type="common">Nocardia opaca</name>
    <dbReference type="NCBI Taxonomy" id="37919"/>
    <lineage>
        <taxon>Bacteria</taxon>
        <taxon>Bacillati</taxon>
        <taxon>Actinomycetota</taxon>
        <taxon>Actinomycetes</taxon>
        <taxon>Mycobacteriales</taxon>
        <taxon>Nocardiaceae</taxon>
        <taxon>Rhodococcus</taxon>
    </lineage>
</organism>
<dbReference type="SMART" id="SM00829">
    <property type="entry name" value="PKS_ER"/>
    <property type="match status" value="1"/>
</dbReference>
<dbReference type="EMBL" id="CP130956">
    <property type="protein sequence ID" value="WLF51797.1"/>
    <property type="molecule type" value="Genomic_DNA"/>
</dbReference>
<evidence type="ECO:0000313" key="11">
    <source>
        <dbReference type="Proteomes" id="UP001231166"/>
    </source>
</evidence>
<reference evidence="9" key="2">
    <citation type="submission" date="2023-07" db="EMBL/GenBank/DDBJ databases">
        <title>Genomic analysis of Rhodococcus opacus VOC-14 with glycol ethers degradation activity.</title>
        <authorList>
            <person name="Narkevich D.A."/>
            <person name="Hlushen A.M."/>
            <person name="Akhremchuk A.E."/>
            <person name="Sikolenko M.A."/>
            <person name="Valentovich L.N."/>
        </authorList>
    </citation>
    <scope>NUCLEOTIDE SEQUENCE</scope>
    <source>
        <strain evidence="9">VOC-14</strain>
        <plasmid evidence="9">pRho-VOC14-L</plasmid>
    </source>
</reference>
<dbReference type="GO" id="GO:0008270">
    <property type="term" value="F:zinc ion binding"/>
    <property type="evidence" value="ECO:0007669"/>
    <property type="project" value="InterPro"/>
</dbReference>
<dbReference type="GO" id="GO:0016491">
    <property type="term" value="F:oxidoreductase activity"/>
    <property type="evidence" value="ECO:0007669"/>
    <property type="project" value="UniProtKB-KW"/>
</dbReference>
<dbReference type="RefSeq" id="WP_133987170.1">
    <property type="nucleotide sequence ID" value="NZ_CP110470.1"/>
</dbReference>
<dbReference type="Gene3D" id="3.90.180.10">
    <property type="entry name" value="Medium-chain alcohol dehydrogenases, catalytic domain"/>
    <property type="match status" value="1"/>
</dbReference>
<name>A0AAX3YTJ2_RHOOP</name>
<keyword evidence="2 5" id="KW-0479">Metal-binding</keyword>
<protein>
    <submittedName>
        <fullName evidence="9">Zinc-binding dehydrogenase</fullName>
    </submittedName>
</protein>
<keyword evidence="9" id="KW-0614">Plasmid</keyword>
<feature type="domain" description="Enoyl reductase (ER)" evidence="6">
    <location>
        <begin position="2"/>
        <end position="318"/>
    </location>
</feature>
<dbReference type="PANTHER" id="PTHR43401">
    <property type="entry name" value="L-THREONINE 3-DEHYDROGENASE"/>
    <property type="match status" value="1"/>
</dbReference>
<gene>
    <name evidence="7" type="ORF">O4328_34785</name>
    <name evidence="8" type="ORF">Q5707_40700</name>
    <name evidence="9" type="ORF">Q5707_44295</name>
</gene>
<geneLocation type="plasmid" evidence="9 11">
    <name>pRho-VOC14-L</name>
</geneLocation>
<dbReference type="EMBL" id="CP130956">
    <property type="protein sequence ID" value="WLF52406.1"/>
    <property type="molecule type" value="Genomic_DNA"/>
</dbReference>
<proteinExistence type="inferred from homology"/>
<dbReference type="InterPro" id="IPR002328">
    <property type="entry name" value="ADH_Zn_CS"/>
</dbReference>
<comment type="cofactor">
    <cofactor evidence="1 5">
        <name>Zn(2+)</name>
        <dbReference type="ChEBI" id="CHEBI:29105"/>
    </cofactor>
</comment>
<dbReference type="PANTHER" id="PTHR43401:SF2">
    <property type="entry name" value="L-THREONINE 3-DEHYDROGENASE"/>
    <property type="match status" value="1"/>
</dbReference>
<evidence type="ECO:0000256" key="4">
    <source>
        <dbReference type="ARBA" id="ARBA00023002"/>
    </source>
</evidence>
<dbReference type="InterPro" id="IPR036291">
    <property type="entry name" value="NAD(P)-bd_dom_sf"/>
</dbReference>
<dbReference type="Proteomes" id="UP001066327">
    <property type="component" value="Unassembled WGS sequence"/>
</dbReference>
<evidence type="ECO:0000313" key="8">
    <source>
        <dbReference type="EMBL" id="WLF51797.1"/>
    </source>
</evidence>
<reference evidence="7" key="1">
    <citation type="submission" date="2022-12" db="EMBL/GenBank/DDBJ databases">
        <authorList>
            <person name="Krivoruchko A.V."/>
            <person name="Elkin A."/>
        </authorList>
    </citation>
    <scope>NUCLEOTIDE SEQUENCE</scope>
    <source>
        <strain evidence="7">IEGM 249</strain>
    </source>
</reference>
<sequence length="326" mass="33815">MIDVDEPKPAAGEVTVSIDLCGVCVTEVRAYSTGAGHGPTLCGHEWTGRLVEVGESVDRLALGQRVVVGVPDPCGDCDSCRAGRPEFCALVMSVARGRDVAPEQPHGGFARLLTVPAYRVVPVPDKVSEVAAALVEPAAVAWHAIRRGVVATGERVLVLGAGPIGLLVVQCARAVGAAEVTVVELSESRRLAAEASGAHRVAATVTEVSDDHDVVVECTGAPDMVEQALAALRQGGRVVLVGDAGQATISPRMWLAKEATLIAAAGYTRAEIVQTLQLIADRGIEPEKLHTRTVGIGSLADGLAGLTAADTDDIKIVLDPRIKENS</sequence>
<dbReference type="InterPro" id="IPR013154">
    <property type="entry name" value="ADH-like_N"/>
</dbReference>
<dbReference type="Gene3D" id="3.40.50.720">
    <property type="entry name" value="NAD(P)-binding Rossmann-like Domain"/>
    <property type="match status" value="1"/>
</dbReference>
<dbReference type="AlphaFoldDB" id="A0AAX3YTJ2"/>
<evidence type="ECO:0000313" key="9">
    <source>
        <dbReference type="EMBL" id="WLF52406.1"/>
    </source>
</evidence>
<dbReference type="InterPro" id="IPR011032">
    <property type="entry name" value="GroES-like_sf"/>
</dbReference>
<evidence type="ECO:0000313" key="10">
    <source>
        <dbReference type="Proteomes" id="UP001066327"/>
    </source>
</evidence>
<dbReference type="SUPFAM" id="SSF51735">
    <property type="entry name" value="NAD(P)-binding Rossmann-fold domains"/>
    <property type="match status" value="1"/>
</dbReference>
<evidence type="ECO:0000256" key="2">
    <source>
        <dbReference type="ARBA" id="ARBA00022723"/>
    </source>
</evidence>
<evidence type="ECO:0000256" key="3">
    <source>
        <dbReference type="ARBA" id="ARBA00022833"/>
    </source>
</evidence>
<dbReference type="PROSITE" id="PS00059">
    <property type="entry name" value="ADH_ZINC"/>
    <property type="match status" value="1"/>
</dbReference>
<dbReference type="InterPro" id="IPR050129">
    <property type="entry name" value="Zn_alcohol_dh"/>
</dbReference>
<keyword evidence="4" id="KW-0560">Oxidoreductase</keyword>